<dbReference type="InterPro" id="IPR036661">
    <property type="entry name" value="Luciferase-like_sf"/>
</dbReference>
<sequence length="346" mass="37613">MRLGMPLNYRAGIVDIADELVDFEQAGLDLVLVAELYTFDAVSQLGFIAGRTRRLGIASGVMQLYTRTPTLIATTAAGLDHVSSGRFTLGLGTSGPQVIEGFHGVPFDAPLARTREVIEVCRRVWRREKLVHQGTHYRIPLPEGQGTGLGRPLKLINKPVRERIPITLAAIGPRNVELAAELAEGWQPAFFHPERSAAVWGESLARGAQRRDPSLGPLDVSVNALLAIGDDVTGLRRLARQELALYLGGMGAVGANFYNTLAQRYGFGEAARTVQELYLAGRRDAAAEAVPEELVAGTCLIGPASWVAERLAAYREAGVTTLNVTPLARAHRDRLRLVERLRDLLD</sequence>
<dbReference type="RefSeq" id="WP_013731242.1">
    <property type="nucleotide sequence ID" value="NZ_CP108425.1"/>
</dbReference>
<dbReference type="Gene3D" id="3.20.20.30">
    <property type="entry name" value="Luciferase-like domain"/>
    <property type="match status" value="1"/>
</dbReference>
<name>A0A9X0I6R3_9ACTN</name>
<evidence type="ECO:0000313" key="3">
    <source>
        <dbReference type="EMBL" id="KUJ48014.1"/>
    </source>
</evidence>
<dbReference type="PANTHER" id="PTHR43244:SF1">
    <property type="entry name" value="5,10-METHYLENETETRAHYDROMETHANOPTERIN REDUCTASE"/>
    <property type="match status" value="1"/>
</dbReference>
<organism evidence="3 4">
    <name type="scientific">Micromonospora maris</name>
    <dbReference type="NCBI Taxonomy" id="1003110"/>
    <lineage>
        <taxon>Bacteria</taxon>
        <taxon>Bacillati</taxon>
        <taxon>Actinomycetota</taxon>
        <taxon>Actinomycetes</taxon>
        <taxon>Micromonosporales</taxon>
        <taxon>Micromonosporaceae</taxon>
        <taxon>Micromonospora</taxon>
    </lineage>
</organism>
<dbReference type="SUPFAM" id="SSF51679">
    <property type="entry name" value="Bacterial luciferase-like"/>
    <property type="match status" value="1"/>
</dbReference>
<dbReference type="Pfam" id="PF00296">
    <property type="entry name" value="Bac_luciferase"/>
    <property type="match status" value="1"/>
</dbReference>
<proteinExistence type="predicted"/>
<dbReference type="AlphaFoldDB" id="A0A9X0I6R3"/>
<feature type="domain" description="Luciferase-like" evidence="2">
    <location>
        <begin position="15"/>
        <end position="320"/>
    </location>
</feature>
<dbReference type="PANTHER" id="PTHR43244">
    <property type="match status" value="1"/>
</dbReference>
<accession>A0A9X0I6R3</accession>
<gene>
    <name evidence="3" type="ORF">ADL17_02705</name>
</gene>
<evidence type="ECO:0000313" key="4">
    <source>
        <dbReference type="Proteomes" id="UP000053246"/>
    </source>
</evidence>
<dbReference type="InterPro" id="IPR050564">
    <property type="entry name" value="F420-G6PD/mer"/>
</dbReference>
<dbReference type="EMBL" id="LMWI01000001">
    <property type="protein sequence ID" value="KUJ48014.1"/>
    <property type="molecule type" value="Genomic_DNA"/>
</dbReference>
<dbReference type="CDD" id="cd01097">
    <property type="entry name" value="Tetrahydromethanopterin_reductase"/>
    <property type="match status" value="1"/>
</dbReference>
<protein>
    <submittedName>
        <fullName evidence="3">LLM class F420-dependent oxidoreductase</fullName>
    </submittedName>
</protein>
<keyword evidence="4" id="KW-1185">Reference proteome</keyword>
<keyword evidence="1" id="KW-0560">Oxidoreductase</keyword>
<dbReference type="OMA" id="FVKPHLA"/>
<evidence type="ECO:0000256" key="1">
    <source>
        <dbReference type="ARBA" id="ARBA00023002"/>
    </source>
</evidence>
<reference evidence="3 4" key="1">
    <citation type="submission" date="2015-10" db="EMBL/GenBank/DDBJ databases">
        <authorList>
            <person name="Ju K.-S."/>
            <person name="Doroghazi J.R."/>
            <person name="Metcalf W.W."/>
        </authorList>
    </citation>
    <scope>NUCLEOTIDE SEQUENCE [LARGE SCALE GENOMIC DNA]</scope>
    <source>
        <strain evidence="3 4">NRRL B-24793</strain>
    </source>
</reference>
<dbReference type="Proteomes" id="UP000053246">
    <property type="component" value="Unassembled WGS sequence"/>
</dbReference>
<dbReference type="InterPro" id="IPR011251">
    <property type="entry name" value="Luciferase-like_dom"/>
</dbReference>
<dbReference type="InterPro" id="IPR019951">
    <property type="entry name" value="F420_OxRdatse_Rv3520c_pred"/>
</dbReference>
<evidence type="ECO:0000259" key="2">
    <source>
        <dbReference type="Pfam" id="PF00296"/>
    </source>
</evidence>
<comment type="caution">
    <text evidence="3">The sequence shown here is derived from an EMBL/GenBank/DDBJ whole genome shotgun (WGS) entry which is preliminary data.</text>
</comment>
<dbReference type="NCBIfam" id="TIGR03559">
    <property type="entry name" value="F420_Rv3520c"/>
    <property type="match status" value="1"/>
</dbReference>
<dbReference type="GO" id="GO:0016705">
    <property type="term" value="F:oxidoreductase activity, acting on paired donors, with incorporation or reduction of molecular oxygen"/>
    <property type="evidence" value="ECO:0007669"/>
    <property type="project" value="InterPro"/>
</dbReference>